<reference evidence="1 2" key="1">
    <citation type="journal article" date="2019" name="Environ. Microbiol.">
        <title>At the nexus of three kingdoms: the genome of the mycorrhizal fungus Gigaspora margarita provides insights into plant, endobacterial and fungal interactions.</title>
        <authorList>
            <person name="Venice F."/>
            <person name="Ghignone S."/>
            <person name="Salvioli di Fossalunga A."/>
            <person name="Amselem J."/>
            <person name="Novero M."/>
            <person name="Xianan X."/>
            <person name="Sedzielewska Toro K."/>
            <person name="Morin E."/>
            <person name="Lipzen A."/>
            <person name="Grigoriev I.V."/>
            <person name="Henrissat B."/>
            <person name="Martin F.M."/>
            <person name="Bonfante P."/>
        </authorList>
    </citation>
    <scope>NUCLEOTIDE SEQUENCE [LARGE SCALE GENOMIC DNA]</scope>
    <source>
        <strain evidence="1 2">BEG34</strain>
    </source>
</reference>
<dbReference type="AlphaFoldDB" id="A0A8H4B3K7"/>
<gene>
    <name evidence="1" type="ORF">F8M41_013755</name>
</gene>
<keyword evidence="2" id="KW-1185">Reference proteome</keyword>
<evidence type="ECO:0000313" key="2">
    <source>
        <dbReference type="Proteomes" id="UP000439903"/>
    </source>
</evidence>
<evidence type="ECO:0000313" key="1">
    <source>
        <dbReference type="EMBL" id="KAF0557227.1"/>
    </source>
</evidence>
<dbReference type="OrthoDB" id="2401092at2759"/>
<accession>A0A8H4B3K7</accession>
<protein>
    <submittedName>
        <fullName evidence="1">Uncharacterized protein</fullName>
    </submittedName>
</protein>
<proteinExistence type="predicted"/>
<sequence>MEPLNVVTVLADLVPNTKTSFTMFEQFKGQFTDNTKVEVNIMDENWTFIYGFHGDSYPFKSCPYDANNGFNITVSADLKDFSKGYHVIVDIFLDYVNHLNLSNACAWAQDDH</sequence>
<comment type="caution">
    <text evidence="1">The sequence shown here is derived from an EMBL/GenBank/DDBJ whole genome shotgun (WGS) entry which is preliminary data.</text>
</comment>
<name>A0A8H4B3K7_GIGMA</name>
<dbReference type="Proteomes" id="UP000439903">
    <property type="component" value="Unassembled WGS sequence"/>
</dbReference>
<organism evidence="1 2">
    <name type="scientific">Gigaspora margarita</name>
    <dbReference type="NCBI Taxonomy" id="4874"/>
    <lineage>
        <taxon>Eukaryota</taxon>
        <taxon>Fungi</taxon>
        <taxon>Fungi incertae sedis</taxon>
        <taxon>Mucoromycota</taxon>
        <taxon>Glomeromycotina</taxon>
        <taxon>Glomeromycetes</taxon>
        <taxon>Diversisporales</taxon>
        <taxon>Gigasporaceae</taxon>
        <taxon>Gigaspora</taxon>
    </lineage>
</organism>
<dbReference type="EMBL" id="WTPW01000029">
    <property type="protein sequence ID" value="KAF0557227.1"/>
    <property type="molecule type" value="Genomic_DNA"/>
</dbReference>